<organism evidence="16 17">
    <name type="scientific">Natronospira bacteriovora</name>
    <dbReference type="NCBI Taxonomy" id="3069753"/>
    <lineage>
        <taxon>Bacteria</taxon>
        <taxon>Pseudomonadati</taxon>
        <taxon>Pseudomonadota</taxon>
        <taxon>Gammaproteobacteria</taxon>
        <taxon>Natronospirales</taxon>
        <taxon>Natronospiraceae</taxon>
        <taxon>Natronospira</taxon>
    </lineage>
</organism>
<evidence type="ECO:0000256" key="1">
    <source>
        <dbReference type="ARBA" id="ARBA00001352"/>
    </source>
</evidence>
<dbReference type="Proteomes" id="UP001239019">
    <property type="component" value="Unassembled WGS sequence"/>
</dbReference>
<evidence type="ECO:0000256" key="2">
    <source>
        <dbReference type="ARBA" id="ARBA00001933"/>
    </source>
</evidence>
<accession>A0ABU0W3E1</accession>
<dbReference type="NCBIfam" id="TIGR00238">
    <property type="entry name" value="KamA family radical SAM protein"/>
    <property type="match status" value="1"/>
</dbReference>
<dbReference type="SUPFAM" id="SSF102114">
    <property type="entry name" value="Radical SAM enzymes"/>
    <property type="match status" value="1"/>
</dbReference>
<dbReference type="InterPro" id="IPR007197">
    <property type="entry name" value="rSAM"/>
</dbReference>
<evidence type="ECO:0000256" key="10">
    <source>
        <dbReference type="ARBA" id="ARBA00023004"/>
    </source>
</evidence>
<evidence type="ECO:0000256" key="9">
    <source>
        <dbReference type="ARBA" id="ARBA00022898"/>
    </source>
</evidence>
<keyword evidence="9" id="KW-0663">Pyridoxal phosphate</keyword>
<evidence type="ECO:0000313" key="16">
    <source>
        <dbReference type="EMBL" id="MDQ2068527.1"/>
    </source>
</evidence>
<dbReference type="PROSITE" id="PS51918">
    <property type="entry name" value="RADICAL_SAM"/>
    <property type="match status" value="1"/>
</dbReference>
<dbReference type="SFLD" id="SFLDS00029">
    <property type="entry name" value="Radical_SAM"/>
    <property type="match status" value="1"/>
</dbReference>
<keyword evidence="11" id="KW-0411">Iron-sulfur</keyword>
<comment type="cofactor">
    <cofactor evidence="2">
        <name>pyridoxal 5'-phosphate</name>
        <dbReference type="ChEBI" id="CHEBI:597326"/>
    </cofactor>
</comment>
<dbReference type="InterPro" id="IPR013785">
    <property type="entry name" value="Aldolase_TIM"/>
</dbReference>
<comment type="catalytic activity">
    <reaction evidence="1">
        <text>L-lysine = D-beta-lysine</text>
        <dbReference type="Rhea" id="RHEA:44148"/>
        <dbReference type="ChEBI" id="CHEBI:32551"/>
        <dbReference type="ChEBI" id="CHEBI:84138"/>
    </reaction>
</comment>
<evidence type="ECO:0000256" key="4">
    <source>
        <dbReference type="ARBA" id="ARBA00008703"/>
    </source>
</evidence>
<evidence type="ECO:0000256" key="6">
    <source>
        <dbReference type="ARBA" id="ARBA00022485"/>
    </source>
</evidence>
<evidence type="ECO:0000256" key="14">
    <source>
        <dbReference type="SAM" id="MobiDB-lite"/>
    </source>
</evidence>
<keyword evidence="7" id="KW-0949">S-adenosyl-L-methionine</keyword>
<keyword evidence="17" id="KW-1185">Reference proteome</keyword>
<dbReference type="NCBIfam" id="TIGR03821">
    <property type="entry name" value="EFP_modif_epmB"/>
    <property type="match status" value="1"/>
</dbReference>
<dbReference type="RefSeq" id="WP_306727012.1">
    <property type="nucleotide sequence ID" value="NZ_JAVDDT010000001.1"/>
</dbReference>
<evidence type="ECO:0000256" key="11">
    <source>
        <dbReference type="ARBA" id="ARBA00023014"/>
    </source>
</evidence>
<dbReference type="PANTHER" id="PTHR30538">
    <property type="entry name" value="LYSINE 2,3-AMINOMUTASE-RELATED"/>
    <property type="match status" value="1"/>
</dbReference>
<comment type="cofactor">
    <cofactor evidence="3">
        <name>[4Fe-4S] cluster</name>
        <dbReference type="ChEBI" id="CHEBI:49883"/>
    </cofactor>
</comment>
<dbReference type="PIRSF" id="PIRSF004911">
    <property type="entry name" value="DUF160"/>
    <property type="match status" value="1"/>
</dbReference>
<evidence type="ECO:0000256" key="3">
    <source>
        <dbReference type="ARBA" id="ARBA00001966"/>
    </source>
</evidence>
<comment type="similarity">
    <text evidence="4">Belongs to the radical SAM superfamily. KamA family.</text>
</comment>
<reference evidence="16 17" key="1">
    <citation type="submission" date="2023-08" db="EMBL/GenBank/DDBJ databases">
        <title>Whole-genome sequencing of halo(alkali)philic microorganisms from hypersaline lakes.</title>
        <authorList>
            <person name="Sorokin D.Y."/>
            <person name="Abbas B."/>
            <person name="Merkel A.Y."/>
        </authorList>
    </citation>
    <scope>NUCLEOTIDE SEQUENCE [LARGE SCALE GENOMIC DNA]</scope>
    <source>
        <strain evidence="16 17">AB-CW4</strain>
    </source>
</reference>
<evidence type="ECO:0000259" key="15">
    <source>
        <dbReference type="PROSITE" id="PS51918"/>
    </source>
</evidence>
<dbReference type="InterPro" id="IPR003739">
    <property type="entry name" value="Lys_aminomutase/Glu_NH3_mut"/>
</dbReference>
<dbReference type="CDD" id="cd01335">
    <property type="entry name" value="Radical_SAM"/>
    <property type="match status" value="1"/>
</dbReference>
<keyword evidence="6" id="KW-0004">4Fe-4S</keyword>
<evidence type="ECO:0000256" key="12">
    <source>
        <dbReference type="ARBA" id="ARBA00023235"/>
    </source>
</evidence>
<evidence type="ECO:0000256" key="13">
    <source>
        <dbReference type="ARBA" id="ARBA00030756"/>
    </source>
</evidence>
<dbReference type="InterPro" id="IPR022462">
    <property type="entry name" value="EpmB"/>
</dbReference>
<dbReference type="SFLD" id="SFLDG01070">
    <property type="entry name" value="PLP-dependent"/>
    <property type="match status" value="1"/>
</dbReference>
<dbReference type="Gene3D" id="3.20.20.70">
    <property type="entry name" value="Aldolase class I"/>
    <property type="match status" value="1"/>
</dbReference>
<keyword evidence="12" id="KW-0413">Isomerase</keyword>
<feature type="domain" description="Radical SAM core" evidence="15">
    <location>
        <begin position="109"/>
        <end position="332"/>
    </location>
</feature>
<evidence type="ECO:0000313" key="17">
    <source>
        <dbReference type="Proteomes" id="UP001239019"/>
    </source>
</evidence>
<name>A0ABU0W3E1_9GAMM</name>
<feature type="region of interest" description="Disordered" evidence="14">
    <location>
        <begin position="332"/>
        <end position="355"/>
    </location>
</feature>
<gene>
    <name evidence="16" type="primary">epmB</name>
    <name evidence="16" type="ORF">RBH19_01410</name>
</gene>
<dbReference type="InterPro" id="IPR058240">
    <property type="entry name" value="rSAM_sf"/>
</dbReference>
<comment type="caution">
    <text evidence="16">The sequence shown here is derived from an EMBL/GenBank/DDBJ whole genome shotgun (WGS) entry which is preliminary data.</text>
</comment>
<evidence type="ECO:0000256" key="5">
    <source>
        <dbReference type="ARBA" id="ARBA00022363"/>
    </source>
</evidence>
<dbReference type="PANTHER" id="PTHR30538:SF1">
    <property type="entry name" value="L-LYSINE 2,3-AMINOMUTASE"/>
    <property type="match status" value="1"/>
</dbReference>
<evidence type="ECO:0000256" key="8">
    <source>
        <dbReference type="ARBA" id="ARBA00022723"/>
    </source>
</evidence>
<evidence type="ECO:0000256" key="7">
    <source>
        <dbReference type="ARBA" id="ARBA00022691"/>
    </source>
</evidence>
<sequence>MITASRTHSQPGEQGKNWQRELAEGYRDPAALLRDLGLSAQVIALAGEGRQAFPMRVPRCFAARMERGNPADPLLRQVLPLAEEDRPANGFVMDPVGDMGFRRGGGVLKKYRGRALLITTGACAIHCRYCFRRHFPYAEEHAGKGAWQLALDTIARDSDIREVILSGGDPLSLSDDKLAPLLQGLAAIPHVHRLRIHTRLPVVLPNRVTKALQDMLAAFPGPVTVVLHANHGHEIDDGVGDAVAALRSTGALLLNQAVLLKGINDSAGAQTGLSDALTAIGVAPYYLHQLDPVAGAGHFQVSDETARQLMAELREALPGYMLPRLVREIPGEASKTPLQDKARRVSSRPLINTGK</sequence>
<protein>
    <recommendedName>
        <fullName evidence="5">L-lysine 2,3-aminomutase</fullName>
    </recommendedName>
    <alternativeName>
        <fullName evidence="13">EF-P post-translational modification enzyme B</fullName>
    </alternativeName>
</protein>
<keyword evidence="10" id="KW-0408">Iron</keyword>
<dbReference type="SFLD" id="SFLDF00314">
    <property type="entry name" value="L-lysine_2_3-aminomutase_(yjeK"/>
    <property type="match status" value="1"/>
</dbReference>
<proteinExistence type="inferred from homology"/>
<keyword evidence="8" id="KW-0479">Metal-binding</keyword>
<dbReference type="EMBL" id="JAVDDT010000001">
    <property type="protein sequence ID" value="MDQ2068527.1"/>
    <property type="molecule type" value="Genomic_DNA"/>
</dbReference>